<dbReference type="InterPro" id="IPR023090">
    <property type="entry name" value="UPF0702_alpha/beta_dom_sf"/>
</dbReference>
<dbReference type="EMBL" id="AORC01000004">
    <property type="protein sequence ID" value="EYT50319.1"/>
    <property type="molecule type" value="Genomic_DNA"/>
</dbReference>
<reference evidence="9 10" key="1">
    <citation type="journal article" date="2013" name="Genome Announc.">
        <title>Draft genome sequence of an Actinobacterium, Brachybacterium muris strain UCD-AY4.</title>
        <authorList>
            <person name="Lo J.R."/>
            <person name="Lang J.M."/>
            <person name="Darling A.E."/>
            <person name="Eisen J.A."/>
            <person name="Coil D.A."/>
        </authorList>
    </citation>
    <scope>NUCLEOTIDE SEQUENCE [LARGE SCALE GENOMIC DNA]</scope>
    <source>
        <strain evidence="9 10">UCD-AY4</strain>
    </source>
</reference>
<protein>
    <recommendedName>
        <fullName evidence="8">YetF C-terminal domain-containing protein</fullName>
    </recommendedName>
</protein>
<dbReference type="Pfam" id="PF04239">
    <property type="entry name" value="DUF421"/>
    <property type="match status" value="1"/>
</dbReference>
<comment type="subcellular location">
    <subcellularLocation>
        <location evidence="1">Cell membrane</location>
        <topology evidence="1">Multi-pass membrane protein</topology>
    </subcellularLocation>
</comment>
<comment type="caution">
    <text evidence="9">The sequence shown here is derived from an EMBL/GenBank/DDBJ whole genome shotgun (WGS) entry which is preliminary data.</text>
</comment>
<dbReference type="STRING" id="1249481.D641_0103300"/>
<proteinExistence type="inferred from homology"/>
<dbReference type="InterPro" id="IPR007353">
    <property type="entry name" value="DUF421"/>
</dbReference>
<evidence type="ECO:0000313" key="10">
    <source>
        <dbReference type="Proteomes" id="UP000019754"/>
    </source>
</evidence>
<evidence type="ECO:0000256" key="2">
    <source>
        <dbReference type="ARBA" id="ARBA00006448"/>
    </source>
</evidence>
<keyword evidence="4 7" id="KW-0812">Transmembrane</keyword>
<evidence type="ECO:0000256" key="3">
    <source>
        <dbReference type="ARBA" id="ARBA00022475"/>
    </source>
</evidence>
<evidence type="ECO:0000256" key="7">
    <source>
        <dbReference type="SAM" id="Phobius"/>
    </source>
</evidence>
<feature type="domain" description="YetF C-terminal" evidence="8">
    <location>
        <begin position="100"/>
        <end position="165"/>
    </location>
</feature>
<keyword evidence="6 7" id="KW-0472">Membrane</keyword>
<dbReference type="HOGENOM" id="CLU_077149_3_3_11"/>
<gene>
    <name evidence="9" type="ORF">D641_0103300</name>
</gene>
<evidence type="ECO:0000256" key="1">
    <source>
        <dbReference type="ARBA" id="ARBA00004651"/>
    </source>
</evidence>
<dbReference type="Gene3D" id="3.30.240.20">
    <property type="entry name" value="bsu07140 like domains"/>
    <property type="match status" value="1"/>
</dbReference>
<dbReference type="GO" id="GO:0005886">
    <property type="term" value="C:plasma membrane"/>
    <property type="evidence" value="ECO:0007669"/>
    <property type="project" value="UniProtKB-SubCell"/>
</dbReference>
<dbReference type="AlphaFoldDB" id="A0A022KYN4"/>
<feature type="transmembrane region" description="Helical" evidence="7">
    <location>
        <begin position="22"/>
        <end position="40"/>
    </location>
</feature>
<name>A0A022KYN4_9MICO</name>
<dbReference type="PANTHER" id="PTHR34582:SF6">
    <property type="entry name" value="UPF0702 TRANSMEMBRANE PROTEIN YCAP"/>
    <property type="match status" value="1"/>
</dbReference>
<dbReference type="RefSeq" id="WP_017822375.1">
    <property type="nucleotide sequence ID" value="NZ_AORC01000004.1"/>
</dbReference>
<evidence type="ECO:0000256" key="5">
    <source>
        <dbReference type="ARBA" id="ARBA00022989"/>
    </source>
</evidence>
<evidence type="ECO:0000259" key="8">
    <source>
        <dbReference type="Pfam" id="PF04239"/>
    </source>
</evidence>
<evidence type="ECO:0000256" key="4">
    <source>
        <dbReference type="ARBA" id="ARBA00022692"/>
    </source>
</evidence>
<accession>A0A022KYN4</accession>
<dbReference type="OrthoDB" id="4870883at2"/>
<evidence type="ECO:0000256" key="6">
    <source>
        <dbReference type="ARBA" id="ARBA00023136"/>
    </source>
</evidence>
<keyword evidence="5 7" id="KW-1133">Transmembrane helix</keyword>
<keyword evidence="3" id="KW-1003">Cell membrane</keyword>
<dbReference type="PANTHER" id="PTHR34582">
    <property type="entry name" value="UPF0702 TRANSMEMBRANE PROTEIN YCAP"/>
    <property type="match status" value="1"/>
</dbReference>
<organism evidence="9 10">
    <name type="scientific">Brachybacterium muris UCD-AY4</name>
    <dbReference type="NCBI Taxonomy" id="1249481"/>
    <lineage>
        <taxon>Bacteria</taxon>
        <taxon>Bacillati</taxon>
        <taxon>Actinomycetota</taxon>
        <taxon>Actinomycetes</taxon>
        <taxon>Micrococcales</taxon>
        <taxon>Dermabacteraceae</taxon>
        <taxon>Brachybacterium</taxon>
    </lineage>
</organism>
<sequence length="166" mass="17585">MDILLSVARQLLTPEGGWSVEVIVRVVAGTLGVFAFVVLLARIAGTRTFASFTTYDFLTNVAAGSLVATAITSGRLVEPCLGLLVLVIAQWVVSKSSAISSRVQKVVDNAPVTLVENGERREDAMREARVSETLLQQSLRQAGAEGVAGVERAVLESGGTISVMKR</sequence>
<evidence type="ECO:0000313" key="9">
    <source>
        <dbReference type="EMBL" id="EYT50319.1"/>
    </source>
</evidence>
<keyword evidence="10" id="KW-1185">Reference proteome</keyword>
<dbReference type="Proteomes" id="UP000019754">
    <property type="component" value="Unassembled WGS sequence"/>
</dbReference>
<comment type="similarity">
    <text evidence="2">Belongs to the UPF0702 family.</text>
</comment>